<evidence type="ECO:0000259" key="1">
    <source>
        <dbReference type="PROSITE" id="PS51186"/>
    </source>
</evidence>
<dbReference type="RefSeq" id="WP_094606436.1">
    <property type="nucleotide sequence ID" value="NZ_CP155573.1"/>
</dbReference>
<dbReference type="Gene3D" id="3.40.630.30">
    <property type="match status" value="1"/>
</dbReference>
<keyword evidence="3" id="KW-1185">Reference proteome</keyword>
<dbReference type="InterPro" id="IPR016181">
    <property type="entry name" value="Acyl_CoA_acyltransferase"/>
</dbReference>
<name>A0ABZ3ITR3_9FIRM</name>
<evidence type="ECO:0000313" key="2">
    <source>
        <dbReference type="EMBL" id="XFO68758.1"/>
    </source>
</evidence>
<proteinExistence type="predicted"/>
<protein>
    <recommendedName>
        <fullName evidence="1">N-acetyltransferase domain-containing protein</fullName>
    </recommendedName>
</protein>
<accession>A0ABZ3ITR3</accession>
<reference evidence="2" key="1">
    <citation type="submission" date="2024-05" db="EMBL/GenBank/DDBJ databases">
        <title>Isolation and characterization of Sporomusa carbonis sp. nov., a carboxydotrophic hydrogenogen in the genus of Sporomusa isolated from a charcoal burning pile.</title>
        <authorList>
            <person name="Boeer T."/>
            <person name="Rosenbaum F."/>
            <person name="Eysell L."/>
            <person name="Mueller V."/>
            <person name="Daniel R."/>
            <person name="Poehlein A."/>
        </authorList>
    </citation>
    <scope>NUCLEOTIDE SEQUENCE [LARGE SCALE GENOMIC DNA]</scope>
    <source>
        <strain evidence="2">DSM 10669</strain>
    </source>
</reference>
<sequence>MIHTISKENSKAYYNLSQAYEAEFSKLTHEIPDEDGLFKIQTDIDHEHIGYLLYDEKKPIGFMVVYMGEVKDVSEFYIIPGKRMSGYGQTLASYVFSQHPGRWQVRQITGADSARAFWRKVIDKITAGKYLEEVVQDSDWGYVYRQSFEIVCPAED</sequence>
<dbReference type="PROSITE" id="PS51186">
    <property type="entry name" value="GNAT"/>
    <property type="match status" value="1"/>
</dbReference>
<organism evidence="2 3">
    <name type="scientific">Sporomusa silvacetica DSM 10669</name>
    <dbReference type="NCBI Taxonomy" id="1123289"/>
    <lineage>
        <taxon>Bacteria</taxon>
        <taxon>Bacillati</taxon>
        <taxon>Bacillota</taxon>
        <taxon>Negativicutes</taxon>
        <taxon>Selenomonadales</taxon>
        <taxon>Sporomusaceae</taxon>
        <taxon>Sporomusa</taxon>
    </lineage>
</organism>
<feature type="domain" description="N-acetyltransferase" evidence="1">
    <location>
        <begin position="1"/>
        <end position="149"/>
    </location>
</feature>
<dbReference type="EMBL" id="CP155573">
    <property type="protein sequence ID" value="XFO68758.1"/>
    <property type="molecule type" value="Genomic_DNA"/>
</dbReference>
<dbReference type="SUPFAM" id="SSF55729">
    <property type="entry name" value="Acyl-CoA N-acyltransferases (Nat)"/>
    <property type="match status" value="1"/>
</dbReference>
<evidence type="ECO:0000313" key="3">
    <source>
        <dbReference type="Proteomes" id="UP000216752"/>
    </source>
</evidence>
<gene>
    <name evidence="2" type="ORF">SPSIL_049810</name>
</gene>
<dbReference type="InterPro" id="IPR000182">
    <property type="entry name" value="GNAT_dom"/>
</dbReference>
<dbReference type="Proteomes" id="UP000216752">
    <property type="component" value="Chromosome"/>
</dbReference>